<evidence type="ECO:0000256" key="1">
    <source>
        <dbReference type="SAM" id="Phobius"/>
    </source>
</evidence>
<proteinExistence type="predicted"/>
<comment type="caution">
    <text evidence="2">The sequence shown here is derived from an EMBL/GenBank/DDBJ whole genome shotgun (WGS) entry which is preliminary data.</text>
</comment>
<keyword evidence="1" id="KW-0472">Membrane</keyword>
<reference evidence="3" key="1">
    <citation type="submission" date="2017-09" db="EMBL/GenBank/DDBJ databases">
        <title>Depth-based differentiation of microbial function through sediment-hosted aquifers and enrichment of novel symbionts in the deep terrestrial subsurface.</title>
        <authorList>
            <person name="Probst A.J."/>
            <person name="Ladd B."/>
            <person name="Jarett J.K."/>
            <person name="Geller-Mcgrath D.E."/>
            <person name="Sieber C.M.K."/>
            <person name="Emerson J.B."/>
            <person name="Anantharaman K."/>
            <person name="Thomas B.C."/>
            <person name="Malmstrom R."/>
            <person name="Stieglmeier M."/>
            <person name="Klingl A."/>
            <person name="Woyke T."/>
            <person name="Ryan C.M."/>
            <person name="Banfield J.F."/>
        </authorList>
    </citation>
    <scope>NUCLEOTIDE SEQUENCE [LARGE SCALE GENOMIC DNA]</scope>
</reference>
<accession>A0A2M7VFJ3</accession>
<dbReference type="EMBL" id="PFPO01000030">
    <property type="protein sequence ID" value="PIZ99395.1"/>
    <property type="molecule type" value="Genomic_DNA"/>
</dbReference>
<evidence type="ECO:0000313" key="2">
    <source>
        <dbReference type="EMBL" id="PIZ99395.1"/>
    </source>
</evidence>
<name>A0A2M7VFJ3_9BACT</name>
<dbReference type="AlphaFoldDB" id="A0A2M7VFJ3"/>
<sequence length="262" mass="31187">MNLFPIYRALKPYKEQGYKVIYINLVWIWVILSIGVSAYFSYFHINGKINEFQWMEKNYAHYQNHLIKFKTPPALDAILKKIIISHDTIYNFPIAGYYRVKLDSNSYTLPFSKLILNKAAASNSWFLQVQTQNLQGAVVIYNSDWLIYHDLDLRQLLKEQIGNYWLYFKAQSQFNDHKIYASLTWEPSCFRIYLLNGFTLIIYCITVLCGCGLIILFFTKSLTQHQRFVVESLTEHSEKIKKYLIGNKRVIFWKCIERIYYK</sequence>
<organism evidence="2 3">
    <name type="scientific">Candidatus Komeilibacteria bacterium CG_4_10_14_0_2_um_filter_37_10</name>
    <dbReference type="NCBI Taxonomy" id="1974470"/>
    <lineage>
        <taxon>Bacteria</taxon>
        <taxon>Candidatus Komeiliibacteriota</taxon>
    </lineage>
</organism>
<feature type="transmembrane region" description="Helical" evidence="1">
    <location>
        <begin position="192"/>
        <end position="218"/>
    </location>
</feature>
<keyword evidence="1" id="KW-1133">Transmembrane helix</keyword>
<dbReference type="Proteomes" id="UP000230405">
    <property type="component" value="Unassembled WGS sequence"/>
</dbReference>
<keyword evidence="1" id="KW-0812">Transmembrane</keyword>
<protein>
    <submittedName>
        <fullName evidence="2">Uncharacterized protein</fullName>
    </submittedName>
</protein>
<gene>
    <name evidence="2" type="ORF">COX77_01665</name>
</gene>
<evidence type="ECO:0000313" key="3">
    <source>
        <dbReference type="Proteomes" id="UP000230405"/>
    </source>
</evidence>
<feature type="transmembrane region" description="Helical" evidence="1">
    <location>
        <begin position="21"/>
        <end position="45"/>
    </location>
</feature>